<name>A0AAW6U3G4_9BACT</name>
<dbReference type="RefSeq" id="WP_349245627.1">
    <property type="nucleotide sequence ID" value="NZ_JASCXX010000017.1"/>
</dbReference>
<evidence type="ECO:0000313" key="2">
    <source>
        <dbReference type="EMBL" id="MDI6450219.1"/>
    </source>
</evidence>
<evidence type="ECO:0000313" key="3">
    <source>
        <dbReference type="Proteomes" id="UP001431776"/>
    </source>
</evidence>
<dbReference type="InterPro" id="IPR000257">
    <property type="entry name" value="Uroporphyrinogen_deCOase"/>
</dbReference>
<dbReference type="EMBL" id="JASCXX010000017">
    <property type="protein sequence ID" value="MDI6450219.1"/>
    <property type="molecule type" value="Genomic_DNA"/>
</dbReference>
<dbReference type="InterPro" id="IPR038071">
    <property type="entry name" value="UROD/MetE-like_sf"/>
</dbReference>
<gene>
    <name evidence="2" type="ORF">QJ522_14255</name>
</gene>
<dbReference type="PANTHER" id="PTHR47099">
    <property type="entry name" value="METHYLCOBAMIDE:COM METHYLTRANSFERASE MTBA"/>
    <property type="match status" value="1"/>
</dbReference>
<feature type="domain" description="Uroporphyrinogen decarboxylase (URO-D)" evidence="1">
    <location>
        <begin position="145"/>
        <end position="333"/>
    </location>
</feature>
<dbReference type="GO" id="GO:0006779">
    <property type="term" value="P:porphyrin-containing compound biosynthetic process"/>
    <property type="evidence" value="ECO:0007669"/>
    <property type="project" value="InterPro"/>
</dbReference>
<dbReference type="Pfam" id="PF01208">
    <property type="entry name" value="URO-D"/>
    <property type="match status" value="1"/>
</dbReference>
<protein>
    <submittedName>
        <fullName evidence="2">Uroporphyrinogen decarboxylase family protein</fullName>
    </submittedName>
</protein>
<dbReference type="AlphaFoldDB" id="A0AAW6U3G4"/>
<dbReference type="PANTHER" id="PTHR47099:SF1">
    <property type="entry name" value="METHYLCOBAMIDE:COM METHYLTRANSFERASE MTBA"/>
    <property type="match status" value="1"/>
</dbReference>
<comment type="caution">
    <text evidence="2">The sequence shown here is derived from an EMBL/GenBank/DDBJ whole genome shotgun (WGS) entry which is preliminary data.</text>
</comment>
<reference evidence="2" key="1">
    <citation type="submission" date="2023-05" db="EMBL/GenBank/DDBJ databases">
        <title>Anaerotaeda fermentans gen. nov., sp. nov., a novel anaerobic planctomycete of the new family within the order Sedimentisphaerales isolated from Taman Peninsula, Russia.</title>
        <authorList>
            <person name="Khomyakova M.A."/>
            <person name="Merkel A.Y."/>
            <person name="Slobodkin A.I."/>
        </authorList>
    </citation>
    <scope>NUCLEOTIDE SEQUENCE</scope>
    <source>
        <strain evidence="2">M17dextr</strain>
    </source>
</reference>
<sequence>MNDRERILTALSHVRPDKVPYDIRFTVPAREKMARYYGDPDFESKLSNCFTWLRPHLPDGRFMEVAPNIWQDEFGVRWDRHIDKDIGVVCNRLVTGDNVSDFEFPDPNDPRRYEGFDQGVAADRNTAVLVSLGFSLFERAWTLAGMENILMAMATGERWIDVLLDRILEFNLAVIENACTEKVDIFRFGDDWGHQRGVLMGPDLWRKYVKPRFAAMCRAVKGRGKFTMLHCCGKIDELFADLIECELDIFNPFQPEVMDVFDIKRTYGSMLSFYGGISIQRTLPFGTARQVRDEVRRLIDVVGEHGGYIASPSHDIPGDAKAENVAAMIEVLQNQ</sequence>
<evidence type="ECO:0000259" key="1">
    <source>
        <dbReference type="Pfam" id="PF01208"/>
    </source>
</evidence>
<dbReference type="GO" id="GO:0004853">
    <property type="term" value="F:uroporphyrinogen decarboxylase activity"/>
    <property type="evidence" value="ECO:0007669"/>
    <property type="project" value="InterPro"/>
</dbReference>
<accession>A0AAW6U3G4</accession>
<dbReference type="Proteomes" id="UP001431776">
    <property type="component" value="Unassembled WGS sequence"/>
</dbReference>
<proteinExistence type="predicted"/>
<dbReference type="Gene3D" id="3.20.20.210">
    <property type="match status" value="1"/>
</dbReference>
<dbReference type="SUPFAM" id="SSF51726">
    <property type="entry name" value="UROD/MetE-like"/>
    <property type="match status" value="1"/>
</dbReference>
<dbReference type="InterPro" id="IPR052024">
    <property type="entry name" value="Methanogen_methyltrans"/>
</dbReference>
<organism evidence="2 3">
    <name type="scientific">Anaerobaca lacustris</name>
    <dbReference type="NCBI Taxonomy" id="3044600"/>
    <lineage>
        <taxon>Bacteria</taxon>
        <taxon>Pseudomonadati</taxon>
        <taxon>Planctomycetota</taxon>
        <taxon>Phycisphaerae</taxon>
        <taxon>Sedimentisphaerales</taxon>
        <taxon>Anaerobacaceae</taxon>
        <taxon>Anaerobaca</taxon>
    </lineage>
</organism>
<keyword evidence="3" id="KW-1185">Reference proteome</keyword>